<evidence type="ECO:0000256" key="1">
    <source>
        <dbReference type="SAM" id="MobiDB-lite"/>
    </source>
</evidence>
<evidence type="ECO:0000313" key="4">
    <source>
        <dbReference type="Proteomes" id="UP000521313"/>
    </source>
</evidence>
<keyword evidence="2" id="KW-1133">Transmembrane helix</keyword>
<evidence type="ECO:0000256" key="2">
    <source>
        <dbReference type="SAM" id="Phobius"/>
    </source>
</evidence>
<keyword evidence="2" id="KW-0472">Membrane</keyword>
<protein>
    <submittedName>
        <fullName evidence="3">Uncharacterized protein</fullName>
    </submittedName>
</protein>
<organism evidence="3 4">
    <name type="scientific">Faecalicoccus acidiformans</name>
    <dbReference type="NCBI Taxonomy" id="915173"/>
    <lineage>
        <taxon>Bacteria</taxon>
        <taxon>Bacillati</taxon>
        <taxon>Bacillota</taxon>
        <taxon>Erysipelotrichia</taxon>
        <taxon>Erysipelotrichales</taxon>
        <taxon>Erysipelotrichaceae</taxon>
        <taxon>Faecalicoccus</taxon>
    </lineage>
</organism>
<dbReference type="EMBL" id="JACHHD010000001">
    <property type="protein sequence ID" value="MBB5184012.1"/>
    <property type="molecule type" value="Genomic_DNA"/>
</dbReference>
<evidence type="ECO:0000313" key="3">
    <source>
        <dbReference type="EMBL" id="MBB5184012.1"/>
    </source>
</evidence>
<feature type="compositionally biased region" description="Basic and acidic residues" evidence="1">
    <location>
        <begin position="7"/>
        <end position="22"/>
    </location>
</feature>
<feature type="transmembrane region" description="Helical" evidence="2">
    <location>
        <begin position="50"/>
        <end position="69"/>
    </location>
</feature>
<name>A0A7W8FYH9_9FIRM</name>
<dbReference type="AlphaFoldDB" id="A0A7W8FYH9"/>
<keyword evidence="2" id="KW-0812">Transmembrane</keyword>
<feature type="region of interest" description="Disordered" evidence="1">
    <location>
        <begin position="1"/>
        <end position="22"/>
    </location>
</feature>
<reference evidence="3 4" key="1">
    <citation type="submission" date="2020-08" db="EMBL/GenBank/DDBJ databases">
        <title>Genomic Encyclopedia of Type Strains, Phase IV (KMG-IV): sequencing the most valuable type-strain genomes for metagenomic binning, comparative biology and taxonomic classification.</title>
        <authorList>
            <person name="Goeker M."/>
        </authorList>
    </citation>
    <scope>NUCLEOTIDE SEQUENCE [LARGE SCALE GENOMIC DNA]</scope>
    <source>
        <strain evidence="3 4">DSM 26963</strain>
    </source>
</reference>
<dbReference type="Proteomes" id="UP000521313">
    <property type="component" value="Unassembled WGS sequence"/>
</dbReference>
<accession>A0A7W8FYH9</accession>
<sequence length="243" mass="27816">MAHKSKKDQERREEEERQEQARIQREIQEEARRNRARENRAKRISFYGRHWKAILLLIVILAGTGFGYYKYTEFQKLIEVSISSENLVGRDHTSVEKALQSAGFNNIHDDIQNDLGIDDAKKEGVVTAVSISGETDFTSTSRFPYDARVEITYHVVKEITVPMSAKSAKKLVYTDLEEQFKDAGFVNITLEAEYDLITGWITKDGSIESVSVNGETSFDEYASYRPDVPVVITYHTFSKNKDD</sequence>
<proteinExistence type="predicted"/>
<comment type="caution">
    <text evidence="3">The sequence shown here is derived from an EMBL/GenBank/DDBJ whole genome shotgun (WGS) entry which is preliminary data.</text>
</comment>
<gene>
    <name evidence="3" type="ORF">HNQ43_000045</name>
</gene>